<sequence length="171" mass="19022">MRQGVLVPAREDEVSPRSCAGRQGLAFSLRGEKRRRLVLPSPRSLLLSLLVSQRGEKEARRRVRRGRWKDPLVEVDAELVQGDVGGGHKDLLHEGVAALEDNEIEGFGALLIKIGRHLPVLQHLRPLRRPNPKQPNSNSTDTPEAELRSTERNEGAEDEALILLGTEESPK</sequence>
<proteinExistence type="predicted"/>
<feature type="region of interest" description="Disordered" evidence="1">
    <location>
        <begin position="126"/>
        <end position="171"/>
    </location>
</feature>
<evidence type="ECO:0000256" key="1">
    <source>
        <dbReference type="SAM" id="MobiDB-lite"/>
    </source>
</evidence>
<name>A0A445MJ84_ENSVE</name>
<reference evidence="2" key="1">
    <citation type="journal article" date="2018" name="Data Brief">
        <title>Genome sequence data from 17 accessions of Ensete ventricosum, a staple food crop for millions in Ethiopia.</title>
        <authorList>
            <person name="Yemataw Z."/>
            <person name="Muzemil S."/>
            <person name="Ambachew D."/>
            <person name="Tripathi L."/>
            <person name="Tesfaye K."/>
            <person name="Chala A."/>
            <person name="Farbos A."/>
            <person name="O'Neill P."/>
            <person name="Moore K."/>
            <person name="Grant M."/>
            <person name="Studholme D.J."/>
        </authorList>
    </citation>
    <scope>NUCLEOTIDE SEQUENCE [LARGE SCALE GENOMIC DNA]</scope>
    <source>
        <tissue evidence="2">Leaf</tissue>
    </source>
</reference>
<organism evidence="2">
    <name type="scientific">Ensete ventricosum</name>
    <name type="common">Abyssinian banana</name>
    <name type="synonym">Musa ensete</name>
    <dbReference type="NCBI Taxonomy" id="4639"/>
    <lineage>
        <taxon>Eukaryota</taxon>
        <taxon>Viridiplantae</taxon>
        <taxon>Streptophyta</taxon>
        <taxon>Embryophyta</taxon>
        <taxon>Tracheophyta</taxon>
        <taxon>Spermatophyta</taxon>
        <taxon>Magnoliopsida</taxon>
        <taxon>Liliopsida</taxon>
        <taxon>Zingiberales</taxon>
        <taxon>Musaceae</taxon>
        <taxon>Ensete</taxon>
    </lineage>
</organism>
<feature type="compositionally biased region" description="Basic and acidic residues" evidence="1">
    <location>
        <begin position="145"/>
        <end position="155"/>
    </location>
</feature>
<gene>
    <name evidence="2" type="ORF">BHM03_00035630</name>
</gene>
<protein>
    <submittedName>
        <fullName evidence="2">Uncharacterized protein</fullName>
    </submittedName>
</protein>
<evidence type="ECO:0000313" key="2">
    <source>
        <dbReference type="EMBL" id="RZR74344.1"/>
    </source>
</evidence>
<dbReference type="AlphaFoldDB" id="A0A445MJ84"/>
<dbReference type="EMBL" id="KV876204">
    <property type="protein sequence ID" value="RZR74344.1"/>
    <property type="molecule type" value="Genomic_DNA"/>
</dbReference>
<dbReference type="Proteomes" id="UP000290560">
    <property type="component" value="Unassembled WGS sequence"/>
</dbReference>
<accession>A0A445MJ84</accession>